<dbReference type="GO" id="GO:0047617">
    <property type="term" value="F:fatty acyl-CoA hydrolase activity"/>
    <property type="evidence" value="ECO:0007669"/>
    <property type="project" value="TreeGrafter"/>
</dbReference>
<gene>
    <name evidence="1" type="ORF">BJY28_003066</name>
</gene>
<dbReference type="RefSeq" id="WP_343037148.1">
    <property type="nucleotide sequence ID" value="NZ_JACBZX010000001.1"/>
</dbReference>
<organism evidence="1 2">
    <name type="scientific">Janibacter alkaliphilus</name>
    <dbReference type="NCBI Taxonomy" id="1069963"/>
    <lineage>
        <taxon>Bacteria</taxon>
        <taxon>Bacillati</taxon>
        <taxon>Actinomycetota</taxon>
        <taxon>Actinomycetes</taxon>
        <taxon>Micrococcales</taxon>
        <taxon>Intrasporangiaceae</taxon>
        <taxon>Janibacter</taxon>
    </lineage>
</organism>
<accession>A0A852X852</accession>
<dbReference type="InterPro" id="IPR029069">
    <property type="entry name" value="HotDog_dom_sf"/>
</dbReference>
<reference evidence="1 2" key="1">
    <citation type="submission" date="2020-07" db="EMBL/GenBank/DDBJ databases">
        <title>Sequencing the genomes of 1000 actinobacteria strains.</title>
        <authorList>
            <person name="Klenk H.-P."/>
        </authorList>
    </citation>
    <scope>NUCLEOTIDE SEQUENCE [LARGE SCALE GENOMIC DNA]</scope>
    <source>
        <strain evidence="1 2">DSM 24723</strain>
    </source>
</reference>
<keyword evidence="1" id="KW-0378">Hydrolase</keyword>
<comment type="caution">
    <text evidence="1">The sequence shown here is derived from an EMBL/GenBank/DDBJ whole genome shotgun (WGS) entry which is preliminary data.</text>
</comment>
<name>A0A852X852_9MICO</name>
<dbReference type="PANTHER" id="PTHR31793:SF24">
    <property type="entry name" value="LONG-CHAIN ACYL-COA THIOESTERASE FADM"/>
    <property type="match status" value="1"/>
</dbReference>
<dbReference type="Gene3D" id="3.10.129.10">
    <property type="entry name" value="Hotdog Thioesterase"/>
    <property type="match status" value="1"/>
</dbReference>
<proteinExistence type="predicted"/>
<evidence type="ECO:0000313" key="2">
    <source>
        <dbReference type="Proteomes" id="UP000592181"/>
    </source>
</evidence>
<dbReference type="AlphaFoldDB" id="A0A852X852"/>
<evidence type="ECO:0000313" key="1">
    <source>
        <dbReference type="EMBL" id="NYG38597.1"/>
    </source>
</evidence>
<dbReference type="Pfam" id="PF13279">
    <property type="entry name" value="4HBT_2"/>
    <property type="match status" value="1"/>
</dbReference>
<dbReference type="InterPro" id="IPR050563">
    <property type="entry name" value="4-hydroxybenzoyl-CoA_TE"/>
</dbReference>
<dbReference type="PANTHER" id="PTHR31793">
    <property type="entry name" value="4-HYDROXYBENZOYL-COA THIOESTERASE FAMILY MEMBER"/>
    <property type="match status" value="1"/>
</dbReference>
<dbReference type="SUPFAM" id="SSF54637">
    <property type="entry name" value="Thioesterase/thiol ester dehydrase-isomerase"/>
    <property type="match status" value="1"/>
</dbReference>
<dbReference type="EMBL" id="JACBZX010000001">
    <property type="protein sequence ID" value="NYG38597.1"/>
    <property type="molecule type" value="Genomic_DNA"/>
</dbReference>
<dbReference type="CDD" id="cd00586">
    <property type="entry name" value="4HBT"/>
    <property type="match status" value="1"/>
</dbReference>
<dbReference type="Proteomes" id="UP000592181">
    <property type="component" value="Unassembled WGS sequence"/>
</dbReference>
<keyword evidence="2" id="KW-1185">Reference proteome</keyword>
<dbReference type="EC" id="3.1.2.-" evidence="1"/>
<sequence>MIAPPESYVADLPLRWGDMDSYGHINNVMYLRLLEEARIVAFADWFGETAGAEDIIGRGVFLAHQEIEYRRPLVYRREPLAVHMWVTRIGGASFAIGYEMRDPEAMGGTLYALAESVLATVDLASGTPRSLPREQRDVLRSLTGPEVGFRRRR</sequence>
<protein>
    <submittedName>
        <fullName evidence="1">Acyl-CoA thioester hydrolase</fullName>
        <ecNumber evidence="1">3.1.2.-</ecNumber>
    </submittedName>
</protein>